<feature type="active site" evidence="11">
    <location>
        <position position="68"/>
    </location>
</feature>
<keyword evidence="6" id="KW-0460">Magnesium</keyword>
<evidence type="ECO:0000256" key="4">
    <source>
        <dbReference type="ARBA" id="ARBA00022490"/>
    </source>
</evidence>
<feature type="active site" evidence="11">
    <location>
        <position position="118"/>
    </location>
</feature>
<name>A0A1G1VN87_9BACT</name>
<dbReference type="AlphaFoldDB" id="A0A1G1VN87"/>
<evidence type="ECO:0000256" key="2">
    <source>
        <dbReference type="ARBA" id="ARBA00007579"/>
    </source>
</evidence>
<evidence type="ECO:0000313" key="13">
    <source>
        <dbReference type="EMBL" id="OGY16861.1"/>
    </source>
</evidence>
<dbReference type="InterPro" id="IPR000086">
    <property type="entry name" value="NUDIX_hydrolase_dom"/>
</dbReference>
<keyword evidence="9 13" id="KW-0413">Isomerase</keyword>
<dbReference type="CDD" id="cd02885">
    <property type="entry name" value="NUDIX_IPP_Isomerase"/>
    <property type="match status" value="1"/>
</dbReference>
<dbReference type="EMBL" id="MHCI01000009">
    <property type="protein sequence ID" value="OGY16861.1"/>
    <property type="molecule type" value="Genomic_DNA"/>
</dbReference>
<dbReference type="UniPathway" id="UPA00059">
    <property type="reaction ID" value="UER00104"/>
</dbReference>
<dbReference type="PANTHER" id="PTHR10885:SF0">
    <property type="entry name" value="ISOPENTENYL-DIPHOSPHATE DELTA-ISOMERASE"/>
    <property type="match status" value="1"/>
</dbReference>
<dbReference type="PIRSF" id="PIRSF018427">
    <property type="entry name" value="Isopntndiph_ism"/>
    <property type="match status" value="1"/>
</dbReference>
<keyword evidence="4" id="KW-0963">Cytoplasm</keyword>
<evidence type="ECO:0000256" key="3">
    <source>
        <dbReference type="ARBA" id="ARBA00012057"/>
    </source>
</evidence>
<dbReference type="EC" id="5.3.3.2" evidence="3 10"/>
<evidence type="ECO:0000256" key="6">
    <source>
        <dbReference type="ARBA" id="ARBA00022842"/>
    </source>
</evidence>
<evidence type="ECO:0000259" key="12">
    <source>
        <dbReference type="PROSITE" id="PS51462"/>
    </source>
</evidence>
<keyword evidence="5" id="KW-0479">Metal-binding</keyword>
<dbReference type="GO" id="GO:0050992">
    <property type="term" value="P:dimethylallyl diphosphate biosynthetic process"/>
    <property type="evidence" value="ECO:0007669"/>
    <property type="project" value="UniProtKB-UniPathway"/>
</dbReference>
<dbReference type="InterPro" id="IPR015797">
    <property type="entry name" value="NUDIX_hydrolase-like_dom_sf"/>
</dbReference>
<dbReference type="GO" id="GO:0005737">
    <property type="term" value="C:cytoplasm"/>
    <property type="evidence" value="ECO:0007669"/>
    <property type="project" value="TreeGrafter"/>
</dbReference>
<evidence type="ECO:0000256" key="9">
    <source>
        <dbReference type="ARBA" id="ARBA00023235"/>
    </source>
</evidence>
<dbReference type="SUPFAM" id="SSF55811">
    <property type="entry name" value="Nudix"/>
    <property type="match status" value="1"/>
</dbReference>
<dbReference type="NCBIfam" id="NF002995">
    <property type="entry name" value="PRK03759.1"/>
    <property type="match status" value="1"/>
</dbReference>
<gene>
    <name evidence="13" type="ORF">A2785_03795</name>
</gene>
<dbReference type="HAMAP" id="MF_00202">
    <property type="entry name" value="Idi"/>
    <property type="match status" value="1"/>
</dbReference>
<proteinExistence type="inferred from homology"/>
<dbReference type="InterPro" id="IPR056375">
    <property type="entry name" value="Idi_bact"/>
</dbReference>
<reference evidence="13 14" key="1">
    <citation type="journal article" date="2016" name="Nat. Commun.">
        <title>Thousands of microbial genomes shed light on interconnected biogeochemical processes in an aquifer system.</title>
        <authorList>
            <person name="Anantharaman K."/>
            <person name="Brown C.T."/>
            <person name="Hug L.A."/>
            <person name="Sharon I."/>
            <person name="Castelle C.J."/>
            <person name="Probst A.J."/>
            <person name="Thomas B.C."/>
            <person name="Singh A."/>
            <person name="Wilkins M.J."/>
            <person name="Karaoz U."/>
            <person name="Brodie E.L."/>
            <person name="Williams K.H."/>
            <person name="Hubbard S.S."/>
            <person name="Banfield J.F."/>
        </authorList>
    </citation>
    <scope>NUCLEOTIDE SEQUENCE [LARGE SCALE GENOMIC DNA]</scope>
</reference>
<comment type="similarity">
    <text evidence="2">Belongs to the IPP isomerase type 1 family.</text>
</comment>
<evidence type="ECO:0000256" key="10">
    <source>
        <dbReference type="NCBIfam" id="TIGR02150"/>
    </source>
</evidence>
<evidence type="ECO:0000256" key="7">
    <source>
        <dbReference type="ARBA" id="ARBA00023211"/>
    </source>
</evidence>
<dbReference type="PROSITE" id="PS51462">
    <property type="entry name" value="NUDIX"/>
    <property type="match status" value="1"/>
</dbReference>
<comment type="pathway">
    <text evidence="1">Isoprenoid biosynthesis; dimethylallyl diphosphate biosynthesis; dimethylallyl diphosphate from isopentenyl diphosphate: step 1/1.</text>
</comment>
<evidence type="ECO:0000256" key="11">
    <source>
        <dbReference type="PIRSR" id="PIRSR018427-1"/>
    </source>
</evidence>
<accession>A0A1G1VN87</accession>
<evidence type="ECO:0000256" key="8">
    <source>
        <dbReference type="ARBA" id="ARBA00023229"/>
    </source>
</evidence>
<keyword evidence="8" id="KW-0414">Isoprene biosynthesis</keyword>
<dbReference type="InterPro" id="IPR011876">
    <property type="entry name" value="IsopentenylPP_isomerase_typ1"/>
</dbReference>
<dbReference type="NCBIfam" id="TIGR02150">
    <property type="entry name" value="IPP_isom_1"/>
    <property type="match status" value="1"/>
</dbReference>
<sequence>MERVVLVDAKDNQIGLMDKLDAHKNGGTLHRAISVFLSRRRSGQVEVLVQRRSKEKPLWPLFWSNSVCTHPRDREGYLECAVRRLHEELGIDMNPKDLKVLYRLEYQAAYNQLLSEHELDTVMVGEYEGDVTPQASEVAALKWMPWDGLQSDIQRNPSSYTPWFRMIVANEKTQHFME</sequence>
<evidence type="ECO:0000256" key="5">
    <source>
        <dbReference type="ARBA" id="ARBA00022723"/>
    </source>
</evidence>
<dbReference type="Gene3D" id="3.90.79.10">
    <property type="entry name" value="Nucleoside Triphosphate Pyrophosphohydrolase"/>
    <property type="match status" value="1"/>
</dbReference>
<dbReference type="Pfam" id="PF00293">
    <property type="entry name" value="NUDIX"/>
    <property type="match status" value="1"/>
</dbReference>
<dbReference type="GO" id="GO:0004452">
    <property type="term" value="F:isopentenyl-diphosphate delta-isomerase activity"/>
    <property type="evidence" value="ECO:0007669"/>
    <property type="project" value="UniProtKB-UniRule"/>
</dbReference>
<evidence type="ECO:0000313" key="14">
    <source>
        <dbReference type="Proteomes" id="UP000179069"/>
    </source>
</evidence>
<keyword evidence="7" id="KW-0464">Manganese</keyword>
<dbReference type="PANTHER" id="PTHR10885">
    <property type="entry name" value="ISOPENTENYL-DIPHOSPHATE DELTA-ISOMERASE"/>
    <property type="match status" value="1"/>
</dbReference>
<protein>
    <recommendedName>
        <fullName evidence="3 10">Isopentenyl-diphosphate delta-isomerase</fullName>
        <ecNumber evidence="3 10">5.3.3.2</ecNumber>
    </recommendedName>
</protein>
<dbReference type="GO" id="GO:0009240">
    <property type="term" value="P:isopentenyl diphosphate biosynthetic process"/>
    <property type="evidence" value="ECO:0007669"/>
    <property type="project" value="TreeGrafter"/>
</dbReference>
<organism evidence="13 14">
    <name type="scientific">Candidatus Chisholmbacteria bacterium RIFCSPHIGHO2_01_FULL_49_18</name>
    <dbReference type="NCBI Taxonomy" id="1797590"/>
    <lineage>
        <taxon>Bacteria</taxon>
        <taxon>Candidatus Chisholmiibacteriota</taxon>
    </lineage>
</organism>
<comment type="caution">
    <text evidence="13">The sequence shown here is derived from an EMBL/GenBank/DDBJ whole genome shotgun (WGS) entry which is preliminary data.</text>
</comment>
<feature type="domain" description="Nudix hydrolase" evidence="12">
    <location>
        <begin position="28"/>
        <end position="166"/>
    </location>
</feature>
<evidence type="ECO:0000256" key="1">
    <source>
        <dbReference type="ARBA" id="ARBA00004826"/>
    </source>
</evidence>
<dbReference type="GO" id="GO:0046872">
    <property type="term" value="F:metal ion binding"/>
    <property type="evidence" value="ECO:0007669"/>
    <property type="project" value="UniProtKB-KW"/>
</dbReference>
<dbReference type="Proteomes" id="UP000179069">
    <property type="component" value="Unassembled WGS sequence"/>
</dbReference>